<keyword evidence="3" id="KW-1185">Reference proteome</keyword>
<proteinExistence type="predicted"/>
<organism evidence="2 3">
    <name type="scientific">Brachybacterium tyrofermentans</name>
    <dbReference type="NCBI Taxonomy" id="47848"/>
    <lineage>
        <taxon>Bacteria</taxon>
        <taxon>Bacillati</taxon>
        <taxon>Actinomycetota</taxon>
        <taxon>Actinomycetes</taxon>
        <taxon>Micrococcales</taxon>
        <taxon>Dermabacteraceae</taxon>
        <taxon>Brachybacterium</taxon>
    </lineage>
</organism>
<reference evidence="3" key="1">
    <citation type="journal article" date="2019" name="Int. J. Syst. Evol. Microbiol.">
        <title>The Global Catalogue of Microorganisms (GCM) 10K type strain sequencing project: providing services to taxonomists for standard genome sequencing and annotation.</title>
        <authorList>
            <consortium name="The Broad Institute Genomics Platform"/>
            <consortium name="The Broad Institute Genome Sequencing Center for Infectious Disease"/>
            <person name="Wu L."/>
            <person name="Ma J."/>
        </authorList>
    </citation>
    <scope>NUCLEOTIDE SEQUENCE [LARGE SCALE GENOMIC DNA]</scope>
    <source>
        <strain evidence="3">CGMCC 1.16455</strain>
    </source>
</reference>
<feature type="compositionally biased region" description="Basic residues" evidence="1">
    <location>
        <begin position="17"/>
        <end position="27"/>
    </location>
</feature>
<dbReference type="InterPro" id="IPR010428">
    <property type="entry name" value="Zincin_1"/>
</dbReference>
<dbReference type="EMBL" id="JBHSLN010000004">
    <property type="protein sequence ID" value="MFC5296114.1"/>
    <property type="molecule type" value="Genomic_DNA"/>
</dbReference>
<evidence type="ECO:0000313" key="3">
    <source>
        <dbReference type="Proteomes" id="UP001595937"/>
    </source>
</evidence>
<dbReference type="Pfam" id="PF06262">
    <property type="entry name" value="Zincin_1"/>
    <property type="match status" value="1"/>
</dbReference>
<name>A0ABW0FDI5_9MICO</name>
<feature type="compositionally biased region" description="Low complexity" evidence="1">
    <location>
        <begin position="1"/>
        <end position="16"/>
    </location>
</feature>
<protein>
    <submittedName>
        <fullName evidence="2">Metallopeptidase family protein</fullName>
    </submittedName>
</protein>
<dbReference type="SUPFAM" id="SSF55486">
    <property type="entry name" value="Metalloproteases ('zincins'), catalytic domain"/>
    <property type="match status" value="1"/>
</dbReference>
<dbReference type="Proteomes" id="UP001595937">
    <property type="component" value="Unassembled WGS sequence"/>
</dbReference>
<dbReference type="CDD" id="cd12954">
    <property type="entry name" value="MMP_TTHA0227_like_1"/>
    <property type="match status" value="1"/>
</dbReference>
<sequence length="152" mass="17116">MDVEPSSLPGAPGPRSGPRRRDRRGRGRRWDLIPPHLPGYRTRREQFDDTVADAGAALAERFPRRLAHLQVLVEEVPPSDPAPWEDVTVLLGRVLPPSRDHPARVIVYRRPIQTRCEGEQDTEELVRQVLAEQIGSLLGIDPEDVDPEAWTA</sequence>
<accession>A0ABW0FDI5</accession>
<evidence type="ECO:0000313" key="2">
    <source>
        <dbReference type="EMBL" id="MFC5296114.1"/>
    </source>
</evidence>
<feature type="region of interest" description="Disordered" evidence="1">
    <location>
        <begin position="1"/>
        <end position="35"/>
    </location>
</feature>
<dbReference type="InterPro" id="IPR038555">
    <property type="entry name" value="Zincin_1_sf"/>
</dbReference>
<dbReference type="Gene3D" id="3.30.2010.20">
    <property type="match status" value="1"/>
</dbReference>
<evidence type="ECO:0000256" key="1">
    <source>
        <dbReference type="SAM" id="MobiDB-lite"/>
    </source>
</evidence>
<comment type="caution">
    <text evidence="2">The sequence shown here is derived from an EMBL/GenBank/DDBJ whole genome shotgun (WGS) entry which is preliminary data.</text>
</comment>
<dbReference type="RefSeq" id="WP_193117403.1">
    <property type="nucleotide sequence ID" value="NZ_BAAAIR010000007.1"/>
</dbReference>
<dbReference type="GeneID" id="303295989"/>
<gene>
    <name evidence="2" type="ORF">ACFPK8_01165</name>
</gene>